<keyword evidence="1" id="KW-0472">Membrane</keyword>
<dbReference type="EMBL" id="DXGE01000024">
    <property type="protein sequence ID" value="HIW85895.1"/>
    <property type="molecule type" value="Genomic_DNA"/>
</dbReference>
<proteinExistence type="predicted"/>
<accession>A0A9D1REC0</accession>
<organism evidence="2 3">
    <name type="scientific">Candidatus Eubacterium faecipullorum</name>
    <dbReference type="NCBI Taxonomy" id="2838571"/>
    <lineage>
        <taxon>Bacteria</taxon>
        <taxon>Bacillati</taxon>
        <taxon>Bacillota</taxon>
        <taxon>Clostridia</taxon>
        <taxon>Eubacteriales</taxon>
        <taxon>Eubacteriaceae</taxon>
        <taxon>Eubacterium</taxon>
    </lineage>
</organism>
<dbReference type="Proteomes" id="UP000824205">
    <property type="component" value="Unassembled WGS sequence"/>
</dbReference>
<feature type="transmembrane region" description="Helical" evidence="1">
    <location>
        <begin position="36"/>
        <end position="61"/>
    </location>
</feature>
<dbReference type="AlphaFoldDB" id="A0A9D1REC0"/>
<dbReference type="InterPro" id="IPR024529">
    <property type="entry name" value="ECF_trnsprt_substrate-spec"/>
</dbReference>
<evidence type="ECO:0000313" key="2">
    <source>
        <dbReference type="EMBL" id="HIW85895.1"/>
    </source>
</evidence>
<keyword evidence="1" id="KW-1133">Transmembrane helix</keyword>
<feature type="transmembrane region" description="Helical" evidence="1">
    <location>
        <begin position="146"/>
        <end position="168"/>
    </location>
</feature>
<reference evidence="2" key="1">
    <citation type="journal article" date="2021" name="PeerJ">
        <title>Extensive microbial diversity within the chicken gut microbiome revealed by metagenomics and culture.</title>
        <authorList>
            <person name="Gilroy R."/>
            <person name="Ravi A."/>
            <person name="Getino M."/>
            <person name="Pursley I."/>
            <person name="Horton D.L."/>
            <person name="Alikhan N.F."/>
            <person name="Baker D."/>
            <person name="Gharbi K."/>
            <person name="Hall N."/>
            <person name="Watson M."/>
            <person name="Adriaenssens E.M."/>
            <person name="Foster-Nyarko E."/>
            <person name="Jarju S."/>
            <person name="Secka A."/>
            <person name="Antonio M."/>
            <person name="Oren A."/>
            <person name="Chaudhuri R.R."/>
            <person name="La Ragione R."/>
            <person name="Hildebrand F."/>
            <person name="Pallen M.J."/>
        </authorList>
    </citation>
    <scope>NUCLEOTIDE SEQUENCE</scope>
    <source>
        <strain evidence="2">421</strain>
    </source>
</reference>
<feature type="transmembrane region" description="Helical" evidence="1">
    <location>
        <begin position="104"/>
        <end position="125"/>
    </location>
</feature>
<name>A0A9D1REC0_9FIRM</name>
<dbReference type="Gene3D" id="1.10.1760.20">
    <property type="match status" value="1"/>
</dbReference>
<comment type="caution">
    <text evidence="2">The sequence shown here is derived from an EMBL/GenBank/DDBJ whole genome shotgun (WGS) entry which is preliminary data.</text>
</comment>
<dbReference type="Pfam" id="PF12822">
    <property type="entry name" value="ECF_trnsprt"/>
    <property type="match status" value="1"/>
</dbReference>
<reference evidence="2" key="2">
    <citation type="submission" date="2021-04" db="EMBL/GenBank/DDBJ databases">
        <authorList>
            <person name="Gilroy R."/>
        </authorList>
    </citation>
    <scope>NUCLEOTIDE SEQUENCE</scope>
    <source>
        <strain evidence="2">421</strain>
    </source>
</reference>
<sequence>MKKTTKNLTLSAMFLALGLVLPFLTGQIPQIGSMLLPMHIPVMLCGLICGWQYGAVVGFILPLLRSAIFGMPVMFPAATAMAFELMTYGLVAGLMYGLSRWQCIVALYRSLIVAMIAGRAVWGVVQVIQLGFTGSEFTWTAFMSGAFLNAIPGIVVQLILIPAIMAALNRTGLAPYKKRKKETDSAQNNA</sequence>
<evidence type="ECO:0000313" key="3">
    <source>
        <dbReference type="Proteomes" id="UP000824205"/>
    </source>
</evidence>
<feature type="transmembrane region" description="Helical" evidence="1">
    <location>
        <begin position="73"/>
        <end position="98"/>
    </location>
</feature>
<protein>
    <submittedName>
        <fullName evidence="2">ECF transporter S component</fullName>
    </submittedName>
</protein>
<evidence type="ECO:0000256" key="1">
    <source>
        <dbReference type="SAM" id="Phobius"/>
    </source>
</evidence>
<gene>
    <name evidence="2" type="ORF">IAA48_05310</name>
</gene>
<keyword evidence="1" id="KW-0812">Transmembrane</keyword>
<dbReference type="GO" id="GO:0022857">
    <property type="term" value="F:transmembrane transporter activity"/>
    <property type="evidence" value="ECO:0007669"/>
    <property type="project" value="InterPro"/>
</dbReference>